<reference evidence="1" key="2">
    <citation type="submission" date="2023-01" db="EMBL/GenBank/DDBJ databases">
        <authorList>
            <person name="Sun Q."/>
            <person name="Evtushenko L."/>
        </authorList>
    </citation>
    <scope>NUCLEOTIDE SEQUENCE</scope>
    <source>
        <strain evidence="1">VKM Ac-1401</strain>
    </source>
</reference>
<evidence type="ECO:0000313" key="1">
    <source>
        <dbReference type="EMBL" id="GLJ77619.1"/>
    </source>
</evidence>
<dbReference type="EMBL" id="BSEN01000015">
    <property type="protein sequence ID" value="GLJ77619.1"/>
    <property type="molecule type" value="Genomic_DNA"/>
</dbReference>
<proteinExistence type="predicted"/>
<dbReference type="AlphaFoldDB" id="A0A9W6HCN1"/>
<gene>
    <name evidence="1" type="ORF">GCM10017584_31930</name>
</gene>
<dbReference type="Proteomes" id="UP001142372">
    <property type="component" value="Unassembled WGS sequence"/>
</dbReference>
<comment type="caution">
    <text evidence="1">The sequence shown here is derived from an EMBL/GenBank/DDBJ whole genome shotgun (WGS) entry which is preliminary data.</text>
</comment>
<protein>
    <submittedName>
        <fullName evidence="1">Uncharacterized protein</fullName>
    </submittedName>
</protein>
<accession>A0A9W6HCN1</accession>
<evidence type="ECO:0000313" key="2">
    <source>
        <dbReference type="Proteomes" id="UP001142372"/>
    </source>
</evidence>
<reference evidence="1" key="1">
    <citation type="journal article" date="2014" name="Int. J. Syst. Evol. Microbiol.">
        <title>Complete genome sequence of Corynebacterium casei LMG S-19264T (=DSM 44701T), isolated from a smear-ripened cheese.</title>
        <authorList>
            <consortium name="US DOE Joint Genome Institute (JGI-PGF)"/>
            <person name="Walter F."/>
            <person name="Albersmeier A."/>
            <person name="Kalinowski J."/>
            <person name="Ruckert C."/>
        </authorList>
    </citation>
    <scope>NUCLEOTIDE SEQUENCE</scope>
    <source>
        <strain evidence="1">VKM Ac-1401</strain>
    </source>
</reference>
<sequence length="58" mass="6361">MTVVRPKSMRKLAMCTRGDAELVLTVPNLSIGGLRMELLTRVSARISVFNVTVDKGID</sequence>
<organism evidence="1 2">
    <name type="scientific">Leifsonia poae</name>
    <dbReference type="NCBI Taxonomy" id="110933"/>
    <lineage>
        <taxon>Bacteria</taxon>
        <taxon>Bacillati</taxon>
        <taxon>Actinomycetota</taxon>
        <taxon>Actinomycetes</taxon>
        <taxon>Micrococcales</taxon>
        <taxon>Microbacteriaceae</taxon>
        <taxon>Leifsonia</taxon>
    </lineage>
</organism>
<keyword evidence="2" id="KW-1185">Reference proteome</keyword>
<name>A0A9W6HCN1_9MICO</name>